<accession>A0A851AEW1</accession>
<feature type="compositionally biased region" description="Low complexity" evidence="1">
    <location>
        <begin position="291"/>
        <end position="301"/>
    </location>
</feature>
<feature type="region of interest" description="Disordered" evidence="1">
    <location>
        <begin position="71"/>
        <end position="105"/>
    </location>
</feature>
<dbReference type="GO" id="GO:0060234">
    <property type="term" value="P:neuroblast delamination"/>
    <property type="evidence" value="ECO:0007669"/>
    <property type="project" value="TreeGrafter"/>
</dbReference>
<dbReference type="EMBL" id="WEKW01023303">
    <property type="protein sequence ID" value="NWI31179.1"/>
    <property type="molecule type" value="Genomic_DNA"/>
</dbReference>
<feature type="region of interest" description="Disordered" evidence="1">
    <location>
        <begin position="374"/>
        <end position="543"/>
    </location>
</feature>
<feature type="compositionally biased region" description="Low complexity" evidence="1">
    <location>
        <begin position="400"/>
        <end position="410"/>
    </location>
</feature>
<dbReference type="GO" id="GO:0021849">
    <property type="term" value="P:neuroblast division in subventricular zone"/>
    <property type="evidence" value="ECO:0007669"/>
    <property type="project" value="TreeGrafter"/>
</dbReference>
<comment type="caution">
    <text evidence="2">The sequence shown here is derived from an EMBL/GenBank/DDBJ whole genome shotgun (WGS) entry which is preliminary data.</text>
</comment>
<feature type="compositionally biased region" description="Pro residues" evidence="1">
    <location>
        <begin position="94"/>
        <end position="104"/>
    </location>
</feature>
<dbReference type="GO" id="GO:0001837">
    <property type="term" value="P:epithelial to mesenchymal transition"/>
    <property type="evidence" value="ECO:0007669"/>
    <property type="project" value="TreeGrafter"/>
</dbReference>
<protein>
    <submittedName>
        <fullName evidence="2">AKNA factor</fullName>
    </submittedName>
</protein>
<feature type="non-terminal residue" evidence="2">
    <location>
        <position position="811"/>
    </location>
</feature>
<evidence type="ECO:0000256" key="1">
    <source>
        <dbReference type="SAM" id="MobiDB-lite"/>
    </source>
</evidence>
<sequence length="811" mass="83940">PLRVPSPQDDYHKLLTKYAEAENTIDQLRLGARVSLYTDPPRPSRSLTVGTVGTGCWVTALSIPQARTAAFSTAPATPSSPAPAPGPSDRGASPRPPSPPPPGGGCPTCPGSCRCPGTPLTQTLAGQTHKLQAGGCSKAGLSPFSPGQVESFEGWIRAGSPAPQEQLQVRQPLADTPPRGCWGGGGVGRDQLPKTTNFCLWVSPRYKHFKSLPESLSLEQLSLAGSRSPEEADGPAAGNGGPSKAPCRTGSQEEGADLEASPMHPPEGTAAPLPPGEPPWPGGTQGHLSPATAEELLATAEPRLGLPEPARAPQSSRSSGVGSAATQHRPRKVSRPGLQVPSAGALRPCRGVLGVLGTNPAVPMHLQEQRIVSPETDSGFMGSEASRVSPPMHTPEHRPPGTGTPALLGPSIPVPATLRPPQKRETTPLPSKTTLVGIYPTSGQGSTGGARLPPSTPSQSSSPPRWAESAGSEAGPDGDGSDSLCLPSSPAHTDSEAEGRSCASAGSHPPDTARGLTNPPPLPETRSPTPLYPNVPSLNPAHCDMLGSRLERDQAIQALQDEVWQLQQRLEESLRRSRSYPKGKVTPRAAPARRQPVASGPLSPKDAAPSGEPSPLVQGRVAPGFAPTRRGRSASLPRDRPELDLTSESDSSPAGPRATPSPRKSPGSPPSAVTVRGQYTGTWYQAGTPRATPAPREEPGIQRCPRCHGSRTQAGSWVGDAARQPQHSTPKRTRCPTCRAPMGPPAPSGRDGATHAERGPTGASPPGSRLGPRAEKPEQPGLWYLSASPGATAAIGCLAPVPLVPYAPSVL</sequence>
<dbReference type="InterPro" id="IPR052655">
    <property type="entry name" value="AKNA_Centrosome-Trans_reg"/>
</dbReference>
<proteinExistence type="predicted"/>
<evidence type="ECO:0000313" key="2">
    <source>
        <dbReference type="EMBL" id="NWI31179.1"/>
    </source>
</evidence>
<dbReference type="PANTHER" id="PTHR21510:SF15">
    <property type="entry name" value="MICROTUBULE ORGANIZATION PROTEIN AKNA"/>
    <property type="match status" value="1"/>
</dbReference>
<name>A0A851AEW1_SULDA</name>
<gene>
    <name evidence="2" type="primary">Akna</name>
    <name evidence="2" type="ORF">SULDAC_R14717</name>
</gene>
<keyword evidence="3" id="KW-1185">Reference proteome</keyword>
<feature type="compositionally biased region" description="Pro residues" evidence="1">
    <location>
        <begin position="272"/>
        <end position="281"/>
    </location>
</feature>
<dbReference type="AlphaFoldDB" id="A0A851AEW1"/>
<feature type="compositionally biased region" description="Low complexity" evidence="1">
    <location>
        <begin position="587"/>
        <end position="596"/>
    </location>
</feature>
<evidence type="ECO:0000313" key="3">
    <source>
        <dbReference type="Proteomes" id="UP000619137"/>
    </source>
</evidence>
<dbReference type="Proteomes" id="UP000619137">
    <property type="component" value="Unassembled WGS sequence"/>
</dbReference>
<dbReference type="PANTHER" id="PTHR21510">
    <property type="entry name" value="AKNA DOMAIN-CONTAINING PROTEIN"/>
    <property type="match status" value="1"/>
</dbReference>
<feature type="non-terminal residue" evidence="2">
    <location>
        <position position="1"/>
    </location>
</feature>
<feature type="region of interest" description="Disordered" evidence="1">
    <location>
        <begin position="569"/>
        <end position="783"/>
    </location>
</feature>
<reference evidence="2" key="1">
    <citation type="submission" date="2019-10" db="EMBL/GenBank/DDBJ databases">
        <title>Bird 10,000 Genomes (B10K) Project - Family phase.</title>
        <authorList>
            <person name="Zhang G."/>
        </authorList>
    </citation>
    <scope>NUCLEOTIDE SEQUENCE</scope>
    <source>
        <strain evidence="2">B10K-DU-002-49</strain>
        <tissue evidence="2">Muscle</tissue>
    </source>
</reference>
<dbReference type="GO" id="GO:0005813">
    <property type="term" value="C:centrosome"/>
    <property type="evidence" value="ECO:0007669"/>
    <property type="project" value="TreeGrafter"/>
</dbReference>
<feature type="region of interest" description="Disordered" evidence="1">
    <location>
        <begin position="221"/>
        <end position="345"/>
    </location>
</feature>
<feature type="compositionally biased region" description="Polar residues" evidence="1">
    <location>
        <begin position="313"/>
        <end position="326"/>
    </location>
</feature>
<organism evidence="2 3">
    <name type="scientific">Sula dactylatra</name>
    <name type="common">Masked booby</name>
    <dbReference type="NCBI Taxonomy" id="56068"/>
    <lineage>
        <taxon>Eukaryota</taxon>
        <taxon>Metazoa</taxon>
        <taxon>Chordata</taxon>
        <taxon>Craniata</taxon>
        <taxon>Vertebrata</taxon>
        <taxon>Euteleostomi</taxon>
        <taxon>Archelosauria</taxon>
        <taxon>Archosauria</taxon>
        <taxon>Dinosauria</taxon>
        <taxon>Saurischia</taxon>
        <taxon>Theropoda</taxon>
        <taxon>Coelurosauria</taxon>
        <taxon>Aves</taxon>
        <taxon>Neognathae</taxon>
        <taxon>Neoaves</taxon>
        <taxon>Aequornithes</taxon>
        <taxon>Suliformes</taxon>
        <taxon>Sulidae</taxon>
        <taxon>Sula</taxon>
    </lineage>
</organism>